<evidence type="ECO:0000313" key="15">
    <source>
        <dbReference type="EMBL" id="MQT76560.1"/>
    </source>
</evidence>
<dbReference type="Proteomes" id="UP000470186">
    <property type="component" value="Unassembled WGS sequence"/>
</dbReference>
<feature type="domain" description="Histidine kinase" evidence="12">
    <location>
        <begin position="419"/>
        <end position="665"/>
    </location>
</feature>
<dbReference type="InterPro" id="IPR013767">
    <property type="entry name" value="PAS_fold"/>
</dbReference>
<dbReference type="RefSeq" id="WP_153351480.1">
    <property type="nucleotide sequence ID" value="NZ_JBQQFY010000143.1"/>
</dbReference>
<evidence type="ECO:0000259" key="12">
    <source>
        <dbReference type="PROSITE" id="PS50109"/>
    </source>
</evidence>
<keyword evidence="11" id="KW-0812">Transmembrane</keyword>
<dbReference type="PROSITE" id="PS50885">
    <property type="entry name" value="HAMP"/>
    <property type="match status" value="1"/>
</dbReference>
<dbReference type="InterPro" id="IPR003661">
    <property type="entry name" value="HisK_dim/P_dom"/>
</dbReference>
<evidence type="ECO:0000259" key="13">
    <source>
        <dbReference type="PROSITE" id="PS50112"/>
    </source>
</evidence>
<keyword evidence="11" id="KW-0472">Membrane</keyword>
<dbReference type="Proteomes" id="UP000447574">
    <property type="component" value="Unassembled WGS sequence"/>
</dbReference>
<proteinExistence type="predicted"/>
<evidence type="ECO:0000313" key="18">
    <source>
        <dbReference type="Proteomes" id="UP000470186"/>
    </source>
</evidence>
<dbReference type="Gene3D" id="3.30.450.20">
    <property type="entry name" value="PAS domain"/>
    <property type="match status" value="1"/>
</dbReference>
<dbReference type="GO" id="GO:0005524">
    <property type="term" value="F:ATP binding"/>
    <property type="evidence" value="ECO:0007669"/>
    <property type="project" value="UniProtKB-KW"/>
</dbReference>
<feature type="domain" description="PAS" evidence="13">
    <location>
        <begin position="285"/>
        <end position="338"/>
    </location>
</feature>
<feature type="domain" description="HAMP" evidence="14">
    <location>
        <begin position="185"/>
        <end position="238"/>
    </location>
</feature>
<dbReference type="GO" id="GO:0006355">
    <property type="term" value="P:regulation of DNA-templated transcription"/>
    <property type="evidence" value="ECO:0007669"/>
    <property type="project" value="InterPro"/>
</dbReference>
<dbReference type="SMART" id="SM00091">
    <property type="entry name" value="PAS"/>
    <property type="match status" value="1"/>
</dbReference>
<dbReference type="PRINTS" id="PR00344">
    <property type="entry name" value="BCTRLSENSOR"/>
</dbReference>
<dbReference type="InterPro" id="IPR005467">
    <property type="entry name" value="His_kinase_dom"/>
</dbReference>
<evidence type="ECO:0000313" key="17">
    <source>
        <dbReference type="Proteomes" id="UP000447574"/>
    </source>
</evidence>
<keyword evidence="11" id="KW-1133">Transmembrane helix</keyword>
<dbReference type="AlphaFoldDB" id="A0A7X1WXI4"/>
<evidence type="ECO:0000256" key="5">
    <source>
        <dbReference type="ARBA" id="ARBA00022679"/>
    </source>
</evidence>
<organism evidence="15 17">
    <name type="scientific">Pseudomonas helleri</name>
    <dbReference type="NCBI Taxonomy" id="1608996"/>
    <lineage>
        <taxon>Bacteria</taxon>
        <taxon>Pseudomonadati</taxon>
        <taxon>Pseudomonadota</taxon>
        <taxon>Gammaproteobacteria</taxon>
        <taxon>Pseudomonadales</taxon>
        <taxon>Pseudomonadaceae</taxon>
        <taxon>Pseudomonas</taxon>
    </lineage>
</organism>
<dbReference type="PANTHER" id="PTHR43065:SF42">
    <property type="entry name" value="TWO-COMPONENT SENSOR PPRA"/>
    <property type="match status" value="1"/>
</dbReference>
<dbReference type="InterPro" id="IPR036097">
    <property type="entry name" value="HisK_dim/P_sf"/>
</dbReference>
<dbReference type="SUPFAM" id="SSF47384">
    <property type="entry name" value="Homodimeric domain of signal transducing histidine kinase"/>
    <property type="match status" value="1"/>
</dbReference>
<evidence type="ECO:0000256" key="2">
    <source>
        <dbReference type="ARBA" id="ARBA00004370"/>
    </source>
</evidence>
<dbReference type="GO" id="GO:0016020">
    <property type="term" value="C:membrane"/>
    <property type="evidence" value="ECO:0007669"/>
    <property type="project" value="UniProtKB-SubCell"/>
</dbReference>
<dbReference type="SUPFAM" id="SSF55874">
    <property type="entry name" value="ATPase domain of HSP90 chaperone/DNA topoisomerase II/histidine kinase"/>
    <property type="match status" value="1"/>
</dbReference>
<evidence type="ECO:0000256" key="9">
    <source>
        <dbReference type="ARBA" id="ARBA00023012"/>
    </source>
</evidence>
<dbReference type="Gene3D" id="1.10.287.130">
    <property type="match status" value="1"/>
</dbReference>
<sequence length="678" mass="75369">MPLRQRLENLPVGQKLLAALLVLLATVLVVANLTFITAAYWISHESTAPQALQTLGRLASNPKLIVESLDSASQAEALLDEIGSYAPLRAAAIYDGSGHLLAQLQHGEHLPLPEHYRQLEAWSLTELRSHLITRLHNGDKPSGHLLLIASSELPAAFYTGTLTASLGILIFSILLWLVVSRQIKRLITHPIHRLEELSRQVTREENYALRAATGNHDEIGSLAEAFNTMLSRIEAREQELKRARDEAQAAYDQAQTLAEETRHTNRKLELEVQVRSKIEKKLTGFQNYLNNIIDSMPSALIALDDQLYVTQWNQEASALSGTKLDEAMNQPIYLAFEPLKPFLPQLKDTIETHRVAKIERVTWTQNDEVRHYALTFYPLTGSSGRGVVIRIDDITQRLSLEDMMVQSEKMLSVGGLAAGMAHEINNPLGAILHNVQNIRRRLSSDLPKNLEVAEQTGITLDAISHYLQAREVPQLLDGIQQAGARAAKIVTHMLSFSRRSNRQMSPCDLSALIDQAIDIASNDFDLALGFDFMGHDIVRQFDPELGPVPGIPNELEQVLLNLLKNAAQAIHQRPANTEPGRIILRTKLNPPWAEIQVEDNGVGMPEQVRKRIFEPFFTTKEVGQGTGLGLSVSYFIVTNNHKGQMEVHSTLGQGTCFTLRLPLAGNLLPSHESTTVEL</sequence>
<accession>A0A7X1WXI4</accession>
<dbReference type="GO" id="GO:0000155">
    <property type="term" value="F:phosphorelay sensor kinase activity"/>
    <property type="evidence" value="ECO:0007669"/>
    <property type="project" value="InterPro"/>
</dbReference>
<evidence type="ECO:0000256" key="6">
    <source>
        <dbReference type="ARBA" id="ARBA00022741"/>
    </source>
</evidence>
<keyword evidence="9" id="KW-0902">Two-component regulatory system</keyword>
<dbReference type="NCBIfam" id="TIGR00229">
    <property type="entry name" value="sensory_box"/>
    <property type="match status" value="1"/>
</dbReference>
<keyword evidence="4" id="KW-0597">Phosphoprotein</keyword>
<dbReference type="InterPro" id="IPR000014">
    <property type="entry name" value="PAS"/>
</dbReference>
<comment type="subcellular location">
    <subcellularLocation>
        <location evidence="2">Membrane</location>
    </subcellularLocation>
</comment>
<dbReference type="SMART" id="SM00387">
    <property type="entry name" value="HATPase_c"/>
    <property type="match status" value="1"/>
</dbReference>
<dbReference type="PROSITE" id="PS50112">
    <property type="entry name" value="PAS"/>
    <property type="match status" value="1"/>
</dbReference>
<comment type="caution">
    <text evidence="15">The sequence shown here is derived from an EMBL/GenBank/DDBJ whole genome shotgun (WGS) entry which is preliminary data.</text>
</comment>
<reference evidence="17 18" key="1">
    <citation type="submission" date="2019-10" db="EMBL/GenBank/DDBJ databases">
        <title>Evaluation of single-gene subtyping targets for Pseudomonas.</title>
        <authorList>
            <person name="Reichler S.J."/>
            <person name="Orsi R.H."/>
            <person name="Wiedmann M."/>
            <person name="Martin N.H."/>
            <person name="Murphy S.I."/>
        </authorList>
    </citation>
    <scope>NUCLEOTIDE SEQUENCE [LARGE SCALE GENOMIC DNA]</scope>
    <source>
        <strain evidence="16 18">FSL R10-2107</strain>
        <strain evidence="15 17">FSL R10-2932</strain>
    </source>
</reference>
<dbReference type="Pfam" id="PF00989">
    <property type="entry name" value="PAS"/>
    <property type="match status" value="1"/>
</dbReference>
<dbReference type="CDD" id="cd00082">
    <property type="entry name" value="HisKA"/>
    <property type="match status" value="1"/>
</dbReference>
<keyword evidence="8" id="KW-0067">ATP-binding</keyword>
<dbReference type="Gene3D" id="3.30.565.10">
    <property type="entry name" value="Histidine kinase-like ATPase, C-terminal domain"/>
    <property type="match status" value="1"/>
</dbReference>
<dbReference type="PROSITE" id="PS50109">
    <property type="entry name" value="HIS_KIN"/>
    <property type="match status" value="1"/>
</dbReference>
<dbReference type="SUPFAM" id="SSF158472">
    <property type="entry name" value="HAMP domain-like"/>
    <property type="match status" value="1"/>
</dbReference>
<dbReference type="SMART" id="SM00304">
    <property type="entry name" value="HAMP"/>
    <property type="match status" value="1"/>
</dbReference>
<dbReference type="Pfam" id="PF00672">
    <property type="entry name" value="HAMP"/>
    <property type="match status" value="1"/>
</dbReference>
<keyword evidence="6" id="KW-0547">Nucleotide-binding</keyword>
<keyword evidence="5" id="KW-0808">Transferase</keyword>
<dbReference type="SUPFAM" id="SSF55785">
    <property type="entry name" value="PYP-like sensor domain (PAS domain)"/>
    <property type="match status" value="1"/>
</dbReference>
<evidence type="ECO:0000256" key="8">
    <source>
        <dbReference type="ARBA" id="ARBA00022840"/>
    </source>
</evidence>
<dbReference type="PANTHER" id="PTHR43065">
    <property type="entry name" value="SENSOR HISTIDINE KINASE"/>
    <property type="match status" value="1"/>
</dbReference>
<dbReference type="InterPro" id="IPR036890">
    <property type="entry name" value="HATPase_C_sf"/>
</dbReference>
<dbReference type="CDD" id="cd06225">
    <property type="entry name" value="HAMP"/>
    <property type="match status" value="1"/>
</dbReference>
<evidence type="ECO:0000256" key="3">
    <source>
        <dbReference type="ARBA" id="ARBA00012438"/>
    </source>
</evidence>
<feature type="transmembrane region" description="Helical" evidence="11">
    <location>
        <begin position="16"/>
        <end position="42"/>
    </location>
</feature>
<evidence type="ECO:0000313" key="16">
    <source>
        <dbReference type="EMBL" id="MQU33272.1"/>
    </source>
</evidence>
<dbReference type="InterPro" id="IPR035965">
    <property type="entry name" value="PAS-like_dom_sf"/>
</dbReference>
<evidence type="ECO:0000256" key="1">
    <source>
        <dbReference type="ARBA" id="ARBA00000085"/>
    </source>
</evidence>
<dbReference type="InterPro" id="IPR004358">
    <property type="entry name" value="Sig_transdc_His_kin-like_C"/>
</dbReference>
<evidence type="ECO:0000256" key="4">
    <source>
        <dbReference type="ARBA" id="ARBA00022553"/>
    </source>
</evidence>
<feature type="transmembrane region" description="Helical" evidence="11">
    <location>
        <begin position="155"/>
        <end position="179"/>
    </location>
</feature>
<gene>
    <name evidence="16" type="ORF">GHO30_18080</name>
    <name evidence="15" type="ORF">GHO37_19960</name>
</gene>
<dbReference type="Gene3D" id="6.10.340.10">
    <property type="match status" value="1"/>
</dbReference>
<evidence type="ECO:0000256" key="7">
    <source>
        <dbReference type="ARBA" id="ARBA00022777"/>
    </source>
</evidence>
<dbReference type="Pfam" id="PF02518">
    <property type="entry name" value="HATPase_c"/>
    <property type="match status" value="1"/>
</dbReference>
<feature type="coiled-coil region" evidence="10">
    <location>
        <begin position="226"/>
        <end position="271"/>
    </location>
</feature>
<evidence type="ECO:0000256" key="11">
    <source>
        <dbReference type="SAM" id="Phobius"/>
    </source>
</evidence>
<comment type="catalytic activity">
    <reaction evidence="1">
        <text>ATP + protein L-histidine = ADP + protein N-phospho-L-histidine.</text>
        <dbReference type="EC" id="2.7.13.3"/>
    </reaction>
</comment>
<evidence type="ECO:0000259" key="14">
    <source>
        <dbReference type="PROSITE" id="PS50885"/>
    </source>
</evidence>
<keyword evidence="18" id="KW-1185">Reference proteome</keyword>
<dbReference type="EC" id="2.7.13.3" evidence="3"/>
<dbReference type="EMBL" id="WIVX01000100">
    <property type="protein sequence ID" value="MQU33272.1"/>
    <property type="molecule type" value="Genomic_DNA"/>
</dbReference>
<protein>
    <recommendedName>
        <fullName evidence="3">histidine kinase</fullName>
        <ecNumber evidence="3">2.7.13.3</ecNumber>
    </recommendedName>
</protein>
<keyword evidence="10" id="KW-0175">Coiled coil</keyword>
<dbReference type="InterPro" id="IPR003594">
    <property type="entry name" value="HATPase_dom"/>
</dbReference>
<keyword evidence="7" id="KW-0418">Kinase</keyword>
<name>A0A7X1WXI4_9PSED</name>
<dbReference type="InterPro" id="IPR003660">
    <property type="entry name" value="HAMP_dom"/>
</dbReference>
<dbReference type="SMART" id="SM00388">
    <property type="entry name" value="HisKA"/>
    <property type="match status" value="1"/>
</dbReference>
<dbReference type="EMBL" id="WIWF01000094">
    <property type="protein sequence ID" value="MQT76560.1"/>
    <property type="molecule type" value="Genomic_DNA"/>
</dbReference>
<evidence type="ECO:0000256" key="10">
    <source>
        <dbReference type="SAM" id="Coils"/>
    </source>
</evidence>